<feature type="transmembrane region" description="Helical" evidence="2">
    <location>
        <begin position="21"/>
        <end position="41"/>
    </location>
</feature>
<evidence type="ECO:0000313" key="3">
    <source>
        <dbReference type="EMBL" id="PQO46326.1"/>
    </source>
</evidence>
<reference evidence="3 4" key="1">
    <citation type="submission" date="2018-02" db="EMBL/GenBank/DDBJ databases">
        <title>Comparative genomes isolates from brazilian mangrove.</title>
        <authorList>
            <person name="Araujo J.E."/>
            <person name="Taketani R.G."/>
            <person name="Silva M.C.P."/>
            <person name="Loureco M.V."/>
            <person name="Andreote F.D."/>
        </authorList>
    </citation>
    <scope>NUCLEOTIDE SEQUENCE [LARGE SCALE GENOMIC DNA]</scope>
    <source>
        <strain evidence="3 4">Nap-Phe MGV</strain>
    </source>
</reference>
<organism evidence="3 4">
    <name type="scientific">Blastopirellula marina</name>
    <dbReference type="NCBI Taxonomy" id="124"/>
    <lineage>
        <taxon>Bacteria</taxon>
        <taxon>Pseudomonadati</taxon>
        <taxon>Planctomycetota</taxon>
        <taxon>Planctomycetia</taxon>
        <taxon>Pirellulales</taxon>
        <taxon>Pirellulaceae</taxon>
        <taxon>Blastopirellula</taxon>
    </lineage>
</organism>
<gene>
    <name evidence="3" type="ORF">C5Y93_10105</name>
</gene>
<dbReference type="Proteomes" id="UP000237819">
    <property type="component" value="Unassembled WGS sequence"/>
</dbReference>
<keyword evidence="2" id="KW-0472">Membrane</keyword>
<keyword evidence="2" id="KW-1133">Transmembrane helix</keyword>
<comment type="caution">
    <text evidence="3">The sequence shown here is derived from an EMBL/GenBank/DDBJ whole genome shotgun (WGS) entry which is preliminary data.</text>
</comment>
<dbReference type="EMBL" id="PUHZ01000010">
    <property type="protein sequence ID" value="PQO46326.1"/>
    <property type="molecule type" value="Genomic_DNA"/>
</dbReference>
<accession>A0A2S8GPF6</accession>
<evidence type="ECO:0008006" key="5">
    <source>
        <dbReference type="Google" id="ProtNLM"/>
    </source>
</evidence>
<sequence length="151" mass="16411">MSIRPHLFFRFVTASMRRYGSYALIATYLVVQLFGQVIHAWSGCEHAHLPSLATQADVGWHGNSHDHAHGHRHHQHDATESRGPGWHAGHSHGVAADRCLICQHLALGQMASGTSDLVGEPLTVALLKVGTTRLATEKWLGPNSPRAPPVA</sequence>
<dbReference type="AlphaFoldDB" id="A0A2S8GPF6"/>
<name>A0A2S8GPF6_9BACT</name>
<proteinExistence type="predicted"/>
<keyword evidence="2" id="KW-0812">Transmembrane</keyword>
<protein>
    <recommendedName>
        <fullName evidence="5">DUF2946 domain-containing protein</fullName>
    </recommendedName>
</protein>
<evidence type="ECO:0000256" key="2">
    <source>
        <dbReference type="SAM" id="Phobius"/>
    </source>
</evidence>
<evidence type="ECO:0000256" key="1">
    <source>
        <dbReference type="SAM" id="MobiDB-lite"/>
    </source>
</evidence>
<feature type="region of interest" description="Disordered" evidence="1">
    <location>
        <begin position="60"/>
        <end position="89"/>
    </location>
</feature>
<evidence type="ECO:0000313" key="4">
    <source>
        <dbReference type="Proteomes" id="UP000237819"/>
    </source>
</evidence>